<reference evidence="4 5" key="1">
    <citation type="journal article" date="2020" name="Biotechnol. Biofuels">
        <title>New insights from the biogas microbiome by comprehensive genome-resolved metagenomics of nearly 1600 species originating from multiple anaerobic digesters.</title>
        <authorList>
            <person name="Campanaro S."/>
            <person name="Treu L."/>
            <person name="Rodriguez-R L.M."/>
            <person name="Kovalovszki A."/>
            <person name="Ziels R.M."/>
            <person name="Maus I."/>
            <person name="Zhu X."/>
            <person name="Kougias P.G."/>
            <person name="Basile A."/>
            <person name="Luo G."/>
            <person name="Schluter A."/>
            <person name="Konstantinidis K.T."/>
            <person name="Angelidaki I."/>
        </authorList>
    </citation>
    <scope>NUCLEOTIDE SEQUENCE [LARGE SCALE GENOMIC DNA]</scope>
    <source>
        <strain evidence="4">AS27yjCOA_202</strain>
    </source>
</reference>
<proteinExistence type="predicted"/>
<dbReference type="Proteomes" id="UP000590542">
    <property type="component" value="Unassembled WGS sequence"/>
</dbReference>
<dbReference type="InterPro" id="IPR013078">
    <property type="entry name" value="His_Pase_superF_clade-1"/>
</dbReference>
<feature type="binding site" evidence="3">
    <location>
        <position position="59"/>
    </location>
    <ligand>
        <name>substrate</name>
    </ligand>
</feature>
<evidence type="ECO:0000313" key="5">
    <source>
        <dbReference type="Proteomes" id="UP000590542"/>
    </source>
</evidence>
<gene>
    <name evidence="4" type="ORF">GYA37_02235</name>
</gene>
<dbReference type="InterPro" id="IPR029033">
    <property type="entry name" value="His_PPase_superfam"/>
</dbReference>
<dbReference type="CDD" id="cd07067">
    <property type="entry name" value="HP_PGM_like"/>
    <property type="match status" value="1"/>
</dbReference>
<feature type="active site" description="Proton donor/acceptor" evidence="2">
    <location>
        <position position="82"/>
    </location>
</feature>
<dbReference type="GO" id="GO:0004331">
    <property type="term" value="F:fructose-2,6-bisphosphate 2-phosphatase activity"/>
    <property type="evidence" value="ECO:0007669"/>
    <property type="project" value="TreeGrafter"/>
</dbReference>
<evidence type="ECO:0000256" key="2">
    <source>
        <dbReference type="PIRSR" id="PIRSR613078-1"/>
    </source>
</evidence>
<evidence type="ECO:0000256" key="1">
    <source>
        <dbReference type="ARBA" id="ARBA00022801"/>
    </source>
</evidence>
<evidence type="ECO:0000256" key="3">
    <source>
        <dbReference type="PIRSR" id="PIRSR613078-2"/>
    </source>
</evidence>
<organism evidence="4 5">
    <name type="scientific">candidate division WWE3 bacterium</name>
    <dbReference type="NCBI Taxonomy" id="2053526"/>
    <lineage>
        <taxon>Bacteria</taxon>
        <taxon>Katanobacteria</taxon>
    </lineage>
</organism>
<evidence type="ECO:0000313" key="4">
    <source>
        <dbReference type="EMBL" id="NMB91648.1"/>
    </source>
</evidence>
<dbReference type="SMART" id="SM00855">
    <property type="entry name" value="PGAM"/>
    <property type="match status" value="1"/>
</dbReference>
<protein>
    <submittedName>
        <fullName evidence="4">Histidine phosphatase family protein</fullName>
    </submittedName>
</protein>
<dbReference type="SUPFAM" id="SSF53254">
    <property type="entry name" value="Phosphoglycerate mutase-like"/>
    <property type="match status" value="1"/>
</dbReference>
<keyword evidence="1" id="KW-0378">Hydrolase</keyword>
<dbReference type="Gene3D" id="3.40.50.1240">
    <property type="entry name" value="Phosphoglycerate mutase-like"/>
    <property type="match status" value="1"/>
</dbReference>
<sequence length="181" mass="21121">MSVNITYFVHGTTNDNLNDVSSGWSDAELSQKGVRQSIDLRKQIKDKKFDVVFCSDLKRAVKSAEITFKDRVPIIKEWLLRECNYGDYNGMPSRIVEPIQEKCITERFPNGESYEDVKLRMEIFLNELEKKYDGKNVAIVAHRAPQLALEVILKGKTWEEAFNQDWRKTKSWKPGWNYLLV</sequence>
<dbReference type="InterPro" id="IPR051695">
    <property type="entry name" value="Phosphoglycerate_Mutase"/>
</dbReference>
<feature type="active site" description="Tele-phosphohistidine intermediate" evidence="2">
    <location>
        <position position="10"/>
    </location>
</feature>
<feature type="binding site" evidence="3">
    <location>
        <begin position="82"/>
        <end position="85"/>
    </location>
    <ligand>
        <name>substrate</name>
    </ligand>
</feature>
<dbReference type="PANTHER" id="PTHR46517:SF1">
    <property type="entry name" value="FRUCTOSE-2,6-BISPHOSPHATASE TIGAR"/>
    <property type="match status" value="1"/>
</dbReference>
<accession>A0A7X9E7D0</accession>
<comment type="caution">
    <text evidence="4">The sequence shown here is derived from an EMBL/GenBank/DDBJ whole genome shotgun (WGS) entry which is preliminary data.</text>
</comment>
<dbReference type="Pfam" id="PF00300">
    <property type="entry name" value="His_Phos_1"/>
    <property type="match status" value="1"/>
</dbReference>
<dbReference type="PANTHER" id="PTHR46517">
    <property type="entry name" value="FRUCTOSE-2,6-BISPHOSPHATASE TIGAR"/>
    <property type="match status" value="1"/>
</dbReference>
<name>A0A7X9E7D0_UNCKA</name>
<dbReference type="GO" id="GO:0005829">
    <property type="term" value="C:cytosol"/>
    <property type="evidence" value="ECO:0007669"/>
    <property type="project" value="TreeGrafter"/>
</dbReference>
<dbReference type="EMBL" id="JAAZNV010000007">
    <property type="protein sequence ID" value="NMB91648.1"/>
    <property type="molecule type" value="Genomic_DNA"/>
</dbReference>
<dbReference type="GO" id="GO:0045820">
    <property type="term" value="P:negative regulation of glycolytic process"/>
    <property type="evidence" value="ECO:0007669"/>
    <property type="project" value="TreeGrafter"/>
</dbReference>
<dbReference type="GO" id="GO:0043456">
    <property type="term" value="P:regulation of pentose-phosphate shunt"/>
    <property type="evidence" value="ECO:0007669"/>
    <property type="project" value="TreeGrafter"/>
</dbReference>
<dbReference type="AlphaFoldDB" id="A0A7X9E7D0"/>